<dbReference type="GO" id="GO:0033816">
    <property type="term" value="F:diaminobutyrate acetyltransferase activity"/>
    <property type="evidence" value="ECO:0007669"/>
    <property type="project" value="UniProtKB-EC"/>
</dbReference>
<dbReference type="CDD" id="cd06978">
    <property type="entry name" value="cupin_EctC"/>
    <property type="match status" value="1"/>
</dbReference>
<keyword evidence="10" id="KW-0456">Lyase</keyword>
<comment type="similarity">
    <text evidence="4">Belongs to the acetyltransferase family. EctA subfamily.</text>
</comment>
<dbReference type="InterPro" id="IPR016181">
    <property type="entry name" value="Acyl_CoA_acyltransferase"/>
</dbReference>
<dbReference type="AlphaFoldDB" id="A0A7S4RLJ3"/>
<dbReference type="GO" id="GO:0019491">
    <property type="term" value="P:ectoine biosynthetic process"/>
    <property type="evidence" value="ECO:0007669"/>
    <property type="project" value="UniProtKB-UniPathway"/>
</dbReference>
<evidence type="ECO:0000256" key="3">
    <source>
        <dbReference type="ARBA" id="ARBA00009637"/>
    </source>
</evidence>
<evidence type="ECO:0000256" key="12">
    <source>
        <dbReference type="ARBA" id="ARBA00033271"/>
    </source>
</evidence>
<dbReference type="CDD" id="cd04301">
    <property type="entry name" value="NAT_SF"/>
    <property type="match status" value="1"/>
</dbReference>
<comment type="similarity">
    <text evidence="3">Belongs to the ectoine synthase family.</text>
</comment>
<dbReference type="GO" id="GO:0033990">
    <property type="term" value="F:ectoine synthase activity"/>
    <property type="evidence" value="ECO:0007669"/>
    <property type="project" value="UniProtKB-EC"/>
</dbReference>
<evidence type="ECO:0000256" key="14">
    <source>
        <dbReference type="ARBA" id="ARBA00048924"/>
    </source>
</evidence>
<evidence type="ECO:0000256" key="5">
    <source>
        <dbReference type="ARBA" id="ARBA00012355"/>
    </source>
</evidence>
<dbReference type="InterPro" id="IPR010462">
    <property type="entry name" value="Ectoine_synth"/>
</dbReference>
<evidence type="ECO:0000256" key="4">
    <source>
        <dbReference type="ARBA" id="ARBA00010712"/>
    </source>
</evidence>
<evidence type="ECO:0000313" key="16">
    <source>
        <dbReference type="EMBL" id="CAE4618086.1"/>
    </source>
</evidence>
<dbReference type="Pfam" id="PF00583">
    <property type="entry name" value="Acetyltransf_1"/>
    <property type="match status" value="1"/>
</dbReference>
<accession>A0A7S4RLJ3</accession>
<protein>
    <recommendedName>
        <fullName evidence="7">L-2,4-diaminobutyric acid acetyltransferase</fullName>
        <ecNumber evidence="5">2.3.1.178</ecNumber>
        <ecNumber evidence="6">4.2.1.108</ecNumber>
    </recommendedName>
    <alternativeName>
        <fullName evidence="8">L-ectoine synthase</fullName>
    </alternativeName>
    <alternativeName>
        <fullName evidence="12">N-acetyldiaminobutyrate dehydratase</fullName>
    </alternativeName>
</protein>
<dbReference type="EC" id="2.3.1.178" evidence="5"/>
<reference evidence="16" key="1">
    <citation type="submission" date="2021-01" db="EMBL/GenBank/DDBJ databases">
        <authorList>
            <person name="Corre E."/>
            <person name="Pelletier E."/>
            <person name="Niang G."/>
            <person name="Scheremetjew M."/>
            <person name="Finn R."/>
            <person name="Kale V."/>
            <person name="Holt S."/>
            <person name="Cochrane G."/>
            <person name="Meng A."/>
            <person name="Brown T."/>
            <person name="Cohen L."/>
        </authorList>
    </citation>
    <scope>NUCLEOTIDE SEQUENCE</scope>
    <source>
        <strain evidence="16">CCMP3105</strain>
    </source>
</reference>
<evidence type="ECO:0000256" key="2">
    <source>
        <dbReference type="ARBA" id="ARBA00005181"/>
    </source>
</evidence>
<dbReference type="InterPro" id="IPR014710">
    <property type="entry name" value="RmlC-like_jellyroll"/>
</dbReference>
<keyword evidence="11" id="KW-0012">Acyltransferase</keyword>
<evidence type="ECO:0000256" key="6">
    <source>
        <dbReference type="ARBA" id="ARBA00013192"/>
    </source>
</evidence>
<keyword evidence="9" id="KW-0808">Transferase</keyword>
<organism evidence="16">
    <name type="scientific">Alexandrium monilatum</name>
    <dbReference type="NCBI Taxonomy" id="311494"/>
    <lineage>
        <taxon>Eukaryota</taxon>
        <taxon>Sar</taxon>
        <taxon>Alveolata</taxon>
        <taxon>Dinophyceae</taxon>
        <taxon>Gonyaulacales</taxon>
        <taxon>Pyrocystaceae</taxon>
        <taxon>Alexandrium</taxon>
    </lineage>
</organism>
<evidence type="ECO:0000259" key="15">
    <source>
        <dbReference type="PROSITE" id="PS51186"/>
    </source>
</evidence>
<dbReference type="InterPro" id="IPR000182">
    <property type="entry name" value="GNAT_dom"/>
</dbReference>
<dbReference type="NCBIfam" id="TIGR02406">
    <property type="entry name" value="ectoine_EctA"/>
    <property type="match status" value="1"/>
</dbReference>
<dbReference type="Pfam" id="PF06339">
    <property type="entry name" value="Ectoine_synth"/>
    <property type="match status" value="1"/>
</dbReference>
<dbReference type="SUPFAM" id="SSF55729">
    <property type="entry name" value="Acyl-CoA N-acyltransferases (Nat)"/>
    <property type="match status" value="1"/>
</dbReference>
<name>A0A7S4RLJ3_9DINO</name>
<dbReference type="InterPro" id="IPR012772">
    <property type="entry name" value="Ectoine_EctA"/>
</dbReference>
<comment type="catalytic activity">
    <reaction evidence="14">
        <text>L-2,4-diaminobutanoate + acetyl-CoA = (2S)-4-acetamido-2-aminobutanoate + CoA + H(+)</text>
        <dbReference type="Rhea" id="RHEA:16901"/>
        <dbReference type="ChEBI" id="CHEBI:15378"/>
        <dbReference type="ChEBI" id="CHEBI:57287"/>
        <dbReference type="ChEBI" id="CHEBI:57288"/>
        <dbReference type="ChEBI" id="CHEBI:58761"/>
        <dbReference type="ChEBI" id="CHEBI:58929"/>
        <dbReference type="EC" id="2.3.1.178"/>
    </reaction>
</comment>
<dbReference type="Gene3D" id="2.60.120.10">
    <property type="entry name" value="Jelly Rolls"/>
    <property type="match status" value="1"/>
</dbReference>
<dbReference type="PROSITE" id="PS51186">
    <property type="entry name" value="GNAT"/>
    <property type="match status" value="1"/>
</dbReference>
<feature type="domain" description="N-acetyltransferase" evidence="15">
    <location>
        <begin position="222"/>
        <end position="364"/>
    </location>
</feature>
<evidence type="ECO:0000256" key="9">
    <source>
        <dbReference type="ARBA" id="ARBA00022679"/>
    </source>
</evidence>
<evidence type="ECO:0000256" key="7">
    <source>
        <dbReference type="ARBA" id="ARBA00017935"/>
    </source>
</evidence>
<evidence type="ECO:0000256" key="13">
    <source>
        <dbReference type="ARBA" id="ARBA00048714"/>
    </source>
</evidence>
<dbReference type="PANTHER" id="PTHR39289:SF1">
    <property type="entry name" value="L-ECTOINE SYNTHASE"/>
    <property type="match status" value="1"/>
</dbReference>
<dbReference type="Gene3D" id="3.40.630.30">
    <property type="match status" value="1"/>
</dbReference>
<dbReference type="InterPro" id="IPR011051">
    <property type="entry name" value="RmlC_Cupin_sf"/>
</dbReference>
<comment type="catalytic activity">
    <reaction evidence="13">
        <text>(2S)-4-acetamido-2-aminobutanoate = L-ectoine + H2O</text>
        <dbReference type="Rhea" id="RHEA:17281"/>
        <dbReference type="ChEBI" id="CHEBI:15377"/>
        <dbReference type="ChEBI" id="CHEBI:58515"/>
        <dbReference type="ChEBI" id="CHEBI:58929"/>
        <dbReference type="EC" id="4.2.1.108"/>
    </reaction>
</comment>
<dbReference type="EMBL" id="HBNR01052950">
    <property type="protein sequence ID" value="CAE4618086.1"/>
    <property type="molecule type" value="Transcribed_RNA"/>
</dbReference>
<evidence type="ECO:0000256" key="11">
    <source>
        <dbReference type="ARBA" id="ARBA00023315"/>
    </source>
</evidence>
<dbReference type="PANTHER" id="PTHR39289">
    <property type="match status" value="1"/>
</dbReference>
<evidence type="ECO:0000256" key="8">
    <source>
        <dbReference type="ARBA" id="ARBA00019707"/>
    </source>
</evidence>
<sequence>MSLAACARSLRWRACRHLRAHASLVSGDPDWRKHAPNFVIRSLEDVRQMGNVKQAATGTWESRRYLLRADGFGFSFHNTIIRAGTSTRIHYKNHVEAVLVTSGSGEIELCHPRQQEGEGFAVFRLGPGSFYGLGGQECHYLRAAADTDMHVSCAFSPPVDGSEDHDSEGVYPAVGSDGRPRYAYSRNEVSLLFRPPESLRAGSGASVAPALPHCVETRLGPVHFHRPSQSDGAPMWELARSSGLDLNSAYCYILHCAHFAETCLVAKSGSGEVVGFVMGHRPDGQQDTYFVWQIAVGSEWRRCDLARRMLEVMRRRLGVAFLTASVTPDNAASRRLFQSFAESSGCPLRVDEDWMPSSLFPPDAEGKAEHLHVIGPFQ</sequence>
<dbReference type="SUPFAM" id="SSF51182">
    <property type="entry name" value="RmlC-like cupins"/>
    <property type="match status" value="1"/>
</dbReference>
<proteinExistence type="inferred from homology"/>
<comment type="pathway">
    <text evidence="2">Amine and polyamine biosynthesis; ectoine biosynthesis; L-ectoine from L-aspartate 4-semialdehyde: step 3/3.</text>
</comment>
<dbReference type="EC" id="4.2.1.108" evidence="6"/>
<gene>
    <name evidence="16" type="ORF">AMON00008_LOCUS37169</name>
</gene>
<evidence type="ECO:0000256" key="1">
    <source>
        <dbReference type="ARBA" id="ARBA00004978"/>
    </source>
</evidence>
<dbReference type="UniPathway" id="UPA00067">
    <property type="reaction ID" value="UER00122"/>
</dbReference>
<comment type="pathway">
    <text evidence="1">Amine and polyamine biosynthesis; ectoine biosynthesis; L-ectoine from L-aspartate 4-semialdehyde: step 2/3.</text>
</comment>
<evidence type="ECO:0000256" key="10">
    <source>
        <dbReference type="ARBA" id="ARBA00023239"/>
    </source>
</evidence>